<protein>
    <submittedName>
        <fullName evidence="1">Uncharacterized protein</fullName>
    </submittedName>
</protein>
<name>A0AAC9NU08_9ALTE</name>
<dbReference type="RefSeq" id="WP_071960955.1">
    <property type="nucleotide sequence ID" value="NZ_CP018025.1"/>
</dbReference>
<reference evidence="1 2" key="1">
    <citation type="submission" date="2016-11" db="EMBL/GenBank/DDBJ databases">
        <title>Networking in microbes: conjugative elements and plasmids in the genus Alteromonas.</title>
        <authorList>
            <person name="Lopez-Perez M."/>
            <person name="Ramon-Marco N."/>
            <person name="Rodriguez-Valera F."/>
        </authorList>
    </citation>
    <scope>NUCLEOTIDE SEQUENCE [LARGE SCALE GENOMIC DNA]</scope>
    <source>
        <strain evidence="1 2">CP48</strain>
        <plasmid evidence="2">pamcp48-600</plasmid>
    </source>
</reference>
<keyword evidence="1" id="KW-0614">Plasmid</keyword>
<geneLocation type="plasmid" evidence="2">
    <name>pamcp48-600</name>
</geneLocation>
<dbReference type="AlphaFoldDB" id="A0AAC9NU08"/>
<sequence length="880" mass="98242">MPKARSIEASLSVSQKEEVLEILVAKAGGKMVYSSNGMGAGYFLPGDNVATRFTGKEDLIAIAEKANIDIFDIPHEEAKLGGLGKIQNINALWKVLNDAIASAPRKQHGYDDFASHLLSSLSEQDFQLAIPSGSRELLTDVLETPLIRKHLIKTFEQRYTSKLTEALTKAILSSLDTMGAPIEHKATAKMAKLKDAFRTDPKVPYKVTVRASLDDFFLRTAEMLTKQDASARVFINSVHRAAAKRNLTFTSGESPDSVWLPVDYMPPQVKMIFVDIYSSLKRGDVENARKRLNDIRIFERPPYHSYIANDYRTMITERLEGRFHGYVNQVSSQLVLAKGIEQAQVKAIEELRDSAVELFDDGKEFVDVMKSLSIVESASKPALYSTNSKNAHHALNLTGTSITSLINEQSSPVEHAALRNKAESFVADMKSKLEVVIDASDDDHIKQRLSMAFDAAFDGNGKLRQGVRPEHAYSLATDALEHVTSEIAQNALQSIKARLNRVGTSLEQYSSMEGNESWGGLLNNARVVPEYSGDHVSRISTLERIIVTNELLDTYEKEISPTFSVNTLSKPEPVVEAKAEPLPTESSEPKVERIAAAPAVEIEKSLSDAAPQEESKSNAMRARLREIENTLSDIPFDNEMELVLPDEFDWLNKKWADIVPTSIDDDDLPAILNLASNAFSQLLQRPHRRNMKEWFLHSVELDGKNKDIEIALKSLGQTPGAELMRRVIMRDLAHLYFTPEVINENVSVSQFEKAAHDVQQRVKDKPLLDAFETLSEFVGQVERNITDTPEHSMQWKVHFNRCSEMMDMTSPKDVLQLADKLKSSMSSDDAVKFILEQPVPAFSGGEGIFTPIYSSMEDHAQLFTPTETIENQRAIHKKIA</sequence>
<organism evidence="1 2">
    <name type="scientific">Alteromonas mediterranea</name>
    <dbReference type="NCBI Taxonomy" id="314275"/>
    <lineage>
        <taxon>Bacteria</taxon>
        <taxon>Pseudomonadati</taxon>
        <taxon>Pseudomonadota</taxon>
        <taxon>Gammaproteobacteria</taxon>
        <taxon>Alteromonadales</taxon>
        <taxon>Alteromonadaceae</taxon>
        <taxon>Alteromonas/Salinimonas group</taxon>
        <taxon>Alteromonas</taxon>
    </lineage>
</organism>
<dbReference type="Proteomes" id="UP000182101">
    <property type="component" value="Plasmid pAMCP48-600"/>
</dbReference>
<evidence type="ECO:0000313" key="2">
    <source>
        <dbReference type="Proteomes" id="UP000182101"/>
    </source>
</evidence>
<evidence type="ECO:0000313" key="1">
    <source>
        <dbReference type="EMBL" id="APD92341.1"/>
    </source>
</evidence>
<accession>A0AAC9NU08</accession>
<proteinExistence type="predicted"/>
<gene>
    <name evidence="1" type="ORF">BM524_20780</name>
</gene>
<dbReference type="EMBL" id="CP018025">
    <property type="protein sequence ID" value="APD92341.1"/>
    <property type="molecule type" value="Genomic_DNA"/>
</dbReference>